<protein>
    <submittedName>
        <fullName evidence="6">AAA family ATPase</fullName>
    </submittedName>
</protein>
<dbReference type="InterPro" id="IPR029024">
    <property type="entry name" value="TerB-like"/>
</dbReference>
<dbReference type="CDD" id="cd19481">
    <property type="entry name" value="RecA-like_protease"/>
    <property type="match status" value="1"/>
</dbReference>
<dbReference type="InterPro" id="IPR003959">
    <property type="entry name" value="ATPase_AAA_core"/>
</dbReference>
<evidence type="ECO:0000313" key="7">
    <source>
        <dbReference type="Proteomes" id="UP000422221"/>
    </source>
</evidence>
<evidence type="ECO:0000256" key="3">
    <source>
        <dbReference type="ARBA" id="ARBA00022840"/>
    </source>
</evidence>
<sequence length="603" mass="68698">MKITLISEIDEKHPINNDASSISSKISYIIEDRFLSSKARVLNGKMYIYLFFNYPPNNPNFQELSKGIFIGKSESIDSYIETSSFYTTSGCAISSNVEIEGLVNTVFIFYSLNEINKSEIFPSTKDNAPVQYVAVEPKYSFEDVIINDDESRAIQRALTVIRDKKLIFNIWGYNKIDPATKSILCFHGAPGTGKTMCAHAVARLLGKRILIASYSQIQSKYTGEGEKNMRSYFQAAEEQDAVLFIDEADTFLSKRLPSSNANSKIYNSMSNELYQLIEEYNGCIIFASNHITDFDPAVISRIIEPIEFKIPDKEARIKIINKLLPSCIPLSKPLSEDDFDHLAEISEGFSGRDIRKSVLVFMADKVYVDKYVNQIPESLILFTLEDITQGFKEVEKAKKKLNASINNANNSLNDFVKKEETKLRLLHIAALALWSDNTVTDFEKSVFKELCDEYQLKVNINEREKLMTLDMLCKYANTKSEKCEMLDMACRMVSIDGILEPSEIEFVKNVAIHLGFKSDFFKELESYLHVLVSSYNQHKAFPEYLGTSEYDILNELCKEYTEPAALFHMAELLKNGSEYYGIIADEVKGEEYYEKARKAGYHC</sequence>
<organism evidence="6 7">
    <name type="scientific">Bacteroides salyersiae</name>
    <dbReference type="NCBI Taxonomy" id="291644"/>
    <lineage>
        <taxon>Bacteria</taxon>
        <taxon>Pseudomonadati</taxon>
        <taxon>Bacteroidota</taxon>
        <taxon>Bacteroidia</taxon>
        <taxon>Bacteroidales</taxon>
        <taxon>Bacteroidaceae</taxon>
        <taxon>Bacteroides</taxon>
    </lineage>
</organism>
<dbReference type="CDD" id="cd07177">
    <property type="entry name" value="terB_like"/>
    <property type="match status" value="1"/>
</dbReference>
<proteinExistence type="inferred from homology"/>
<dbReference type="GO" id="GO:0016887">
    <property type="term" value="F:ATP hydrolysis activity"/>
    <property type="evidence" value="ECO:0007669"/>
    <property type="project" value="InterPro"/>
</dbReference>
<keyword evidence="3" id="KW-0067">ATP-binding</keyword>
<dbReference type="SUPFAM" id="SSF158682">
    <property type="entry name" value="TerB-like"/>
    <property type="match status" value="1"/>
</dbReference>
<dbReference type="SUPFAM" id="SSF52540">
    <property type="entry name" value="P-loop containing nucleoside triphosphate hydrolases"/>
    <property type="match status" value="1"/>
</dbReference>
<feature type="coiled-coil region" evidence="4">
    <location>
        <begin position="391"/>
        <end position="418"/>
    </location>
</feature>
<name>A0A7J4XJ86_9BACE</name>
<dbReference type="AlphaFoldDB" id="A0A7J4XJ86"/>
<dbReference type="Gene3D" id="1.10.8.60">
    <property type="match status" value="1"/>
</dbReference>
<dbReference type="Gene3D" id="3.40.50.300">
    <property type="entry name" value="P-loop containing nucleotide triphosphate hydrolases"/>
    <property type="match status" value="1"/>
</dbReference>
<comment type="caution">
    <text evidence="6">The sequence shown here is derived from an EMBL/GenBank/DDBJ whole genome shotgun (WGS) entry which is preliminary data.</text>
</comment>
<dbReference type="GO" id="GO:0005524">
    <property type="term" value="F:ATP binding"/>
    <property type="evidence" value="ECO:0007669"/>
    <property type="project" value="UniProtKB-KW"/>
</dbReference>
<keyword evidence="2" id="KW-0547">Nucleotide-binding</keyword>
<dbReference type="InterPro" id="IPR027417">
    <property type="entry name" value="P-loop_NTPase"/>
</dbReference>
<evidence type="ECO:0000256" key="1">
    <source>
        <dbReference type="ARBA" id="ARBA00006914"/>
    </source>
</evidence>
<dbReference type="InterPro" id="IPR050221">
    <property type="entry name" value="26S_Proteasome_ATPase"/>
</dbReference>
<evidence type="ECO:0000313" key="6">
    <source>
        <dbReference type="EMBL" id="KAA3765483.1"/>
    </source>
</evidence>
<accession>A0A7J4XJ86</accession>
<evidence type="ECO:0000259" key="5">
    <source>
        <dbReference type="SMART" id="SM00382"/>
    </source>
</evidence>
<gene>
    <name evidence="6" type="ORF">F3F73_10660</name>
</gene>
<reference evidence="6 7" key="1">
    <citation type="journal article" date="2019" name="Nat. Med.">
        <title>A library of human gut bacterial isolates paired with longitudinal multiomics data enables mechanistic microbiome research.</title>
        <authorList>
            <person name="Poyet M."/>
            <person name="Groussin M."/>
            <person name="Gibbons S.M."/>
            <person name="Avila-Pacheco J."/>
            <person name="Jiang X."/>
            <person name="Kearney S.M."/>
            <person name="Perrotta A.R."/>
            <person name="Berdy B."/>
            <person name="Zhao S."/>
            <person name="Lieberman T.D."/>
            <person name="Swanson P.K."/>
            <person name="Smith M."/>
            <person name="Roesemann S."/>
            <person name="Alexander J.E."/>
            <person name="Rich S.A."/>
            <person name="Livny J."/>
            <person name="Vlamakis H."/>
            <person name="Clish C."/>
            <person name="Bullock K."/>
            <person name="Deik A."/>
            <person name="Scott J."/>
            <person name="Pierce K.A."/>
            <person name="Xavier R.J."/>
            <person name="Alm E.J."/>
        </authorList>
    </citation>
    <scope>NUCLEOTIDE SEQUENCE [LARGE SCALE GENOMIC DNA]</scope>
    <source>
        <strain evidence="6 7">BIOML-A10</strain>
    </source>
</reference>
<dbReference type="RefSeq" id="WP_130058784.1">
    <property type="nucleotide sequence ID" value="NZ_JADNPJ010000005.1"/>
</dbReference>
<keyword evidence="4" id="KW-0175">Coiled coil</keyword>
<comment type="similarity">
    <text evidence="1">Belongs to the AAA ATPase family.</text>
</comment>
<dbReference type="InterPro" id="IPR003593">
    <property type="entry name" value="AAA+_ATPase"/>
</dbReference>
<feature type="domain" description="AAA+ ATPase" evidence="5">
    <location>
        <begin position="180"/>
        <end position="312"/>
    </location>
</feature>
<dbReference type="SMART" id="SM00382">
    <property type="entry name" value="AAA"/>
    <property type="match status" value="1"/>
</dbReference>
<evidence type="ECO:0000256" key="4">
    <source>
        <dbReference type="SAM" id="Coils"/>
    </source>
</evidence>
<dbReference type="Proteomes" id="UP000422221">
    <property type="component" value="Unassembled WGS sequence"/>
</dbReference>
<evidence type="ECO:0000256" key="2">
    <source>
        <dbReference type="ARBA" id="ARBA00022741"/>
    </source>
</evidence>
<dbReference type="Pfam" id="PF00004">
    <property type="entry name" value="AAA"/>
    <property type="match status" value="1"/>
</dbReference>
<dbReference type="Gene3D" id="1.10.3680.10">
    <property type="entry name" value="TerB-like"/>
    <property type="match status" value="1"/>
</dbReference>
<dbReference type="EMBL" id="VWMK01000009">
    <property type="protein sequence ID" value="KAA3765483.1"/>
    <property type="molecule type" value="Genomic_DNA"/>
</dbReference>
<dbReference type="PANTHER" id="PTHR23073">
    <property type="entry name" value="26S PROTEASOME REGULATORY SUBUNIT"/>
    <property type="match status" value="1"/>
</dbReference>